<proteinExistence type="inferred from homology"/>
<evidence type="ECO:0000256" key="4">
    <source>
        <dbReference type="ARBA" id="ARBA00022759"/>
    </source>
</evidence>
<dbReference type="Gene3D" id="3.30.920.30">
    <property type="entry name" value="Hypothetical protein"/>
    <property type="match status" value="1"/>
</dbReference>
<reference evidence="8" key="1">
    <citation type="submission" date="2019-12" db="EMBL/GenBank/DDBJ databases">
        <title>High-Quality draft genome sequences of three cyanobacteria isolated from the limestone walls of the Old Cathedral of Coimbra.</title>
        <authorList>
            <person name="Tiago I."/>
            <person name="Soares F."/>
            <person name="Portugal A."/>
        </authorList>
    </citation>
    <scope>NUCLEOTIDE SEQUENCE [LARGE SCALE GENOMIC DNA]</scope>
    <source>
        <strain evidence="8">C</strain>
    </source>
</reference>
<dbReference type="InterPro" id="IPR038570">
    <property type="entry name" value="HicA_sf"/>
</dbReference>
<comment type="similarity">
    <text evidence="1">Belongs to the HicA mRNA interferase family.</text>
</comment>
<sequence>MKLPRDLPADDLVKTLAKLGYETTRQAGSHVRLTTRENGEHHITIPAHSPIKIGTLNSILRDVANHFNLERDDLLNRLF</sequence>
<keyword evidence="6" id="KW-0694">RNA-binding</keyword>
<keyword evidence="3" id="KW-0540">Nuclease</keyword>
<evidence type="ECO:0000256" key="6">
    <source>
        <dbReference type="ARBA" id="ARBA00022884"/>
    </source>
</evidence>
<evidence type="ECO:0000256" key="3">
    <source>
        <dbReference type="ARBA" id="ARBA00022722"/>
    </source>
</evidence>
<organism evidence="8 9">
    <name type="scientific">Petrachloros mirabilis ULC683</name>
    <dbReference type="NCBI Taxonomy" id="2781853"/>
    <lineage>
        <taxon>Bacteria</taxon>
        <taxon>Bacillati</taxon>
        <taxon>Cyanobacteriota</taxon>
        <taxon>Cyanophyceae</taxon>
        <taxon>Synechococcales</taxon>
        <taxon>Petrachlorosaceae</taxon>
        <taxon>Petrachloros</taxon>
        <taxon>Petrachloros mirabilis</taxon>
    </lineage>
</organism>
<keyword evidence="5" id="KW-0378">Hydrolase</keyword>
<dbReference type="AlphaFoldDB" id="A0A8K2A6D7"/>
<evidence type="ECO:0000313" key="8">
    <source>
        <dbReference type="EMBL" id="NCJ05259.1"/>
    </source>
</evidence>
<evidence type="ECO:0000256" key="2">
    <source>
        <dbReference type="ARBA" id="ARBA00022649"/>
    </source>
</evidence>
<dbReference type="InterPro" id="IPR012933">
    <property type="entry name" value="HicA_mRNA_interferase"/>
</dbReference>
<dbReference type="SUPFAM" id="SSF54786">
    <property type="entry name" value="YcfA/nrd intein domain"/>
    <property type="match status" value="1"/>
</dbReference>
<dbReference type="RefSeq" id="WP_161823735.1">
    <property type="nucleotide sequence ID" value="NZ_WVIC01000002.1"/>
</dbReference>
<evidence type="ECO:0000313" key="9">
    <source>
        <dbReference type="Proteomes" id="UP000607397"/>
    </source>
</evidence>
<dbReference type="GO" id="GO:0003729">
    <property type="term" value="F:mRNA binding"/>
    <property type="evidence" value="ECO:0007669"/>
    <property type="project" value="InterPro"/>
</dbReference>
<evidence type="ECO:0000256" key="7">
    <source>
        <dbReference type="ARBA" id="ARBA00023016"/>
    </source>
</evidence>
<dbReference type="GO" id="GO:0016787">
    <property type="term" value="F:hydrolase activity"/>
    <property type="evidence" value="ECO:0007669"/>
    <property type="project" value="UniProtKB-KW"/>
</dbReference>
<keyword evidence="7" id="KW-0346">Stress response</keyword>
<accession>A0A8K2A6D7</accession>
<evidence type="ECO:0000256" key="1">
    <source>
        <dbReference type="ARBA" id="ARBA00006620"/>
    </source>
</evidence>
<comment type="caution">
    <text evidence="8">The sequence shown here is derived from an EMBL/GenBank/DDBJ whole genome shotgun (WGS) entry which is preliminary data.</text>
</comment>
<keyword evidence="2" id="KW-1277">Toxin-antitoxin system</keyword>
<evidence type="ECO:0000256" key="5">
    <source>
        <dbReference type="ARBA" id="ARBA00022801"/>
    </source>
</evidence>
<dbReference type="Pfam" id="PF07927">
    <property type="entry name" value="HicA_toxin"/>
    <property type="match status" value="1"/>
</dbReference>
<dbReference type="EMBL" id="WVIC01000002">
    <property type="protein sequence ID" value="NCJ05259.1"/>
    <property type="molecule type" value="Genomic_DNA"/>
</dbReference>
<keyword evidence="9" id="KW-1185">Reference proteome</keyword>
<name>A0A8K2A6D7_9CYAN</name>
<keyword evidence="4" id="KW-0255">Endonuclease</keyword>
<gene>
    <name evidence="8" type="ORF">GS597_01745</name>
</gene>
<dbReference type="Proteomes" id="UP000607397">
    <property type="component" value="Unassembled WGS sequence"/>
</dbReference>
<protein>
    <submittedName>
        <fullName evidence="8">Addiction module toxin, HicA family</fullName>
    </submittedName>
</protein>
<dbReference type="GO" id="GO:0004519">
    <property type="term" value="F:endonuclease activity"/>
    <property type="evidence" value="ECO:0007669"/>
    <property type="project" value="UniProtKB-KW"/>
</dbReference>